<evidence type="ECO:0000256" key="9">
    <source>
        <dbReference type="ARBA" id="ARBA00022842"/>
    </source>
</evidence>
<dbReference type="Proteomes" id="UP000006094">
    <property type="component" value="Chromosome"/>
</dbReference>
<dbReference type="FunFam" id="3.40.1360.10:FF:000002">
    <property type="entry name" value="DNA primase"/>
    <property type="match status" value="1"/>
</dbReference>
<keyword evidence="2 12" id="KW-0639">Primosome</keyword>
<evidence type="ECO:0000256" key="5">
    <source>
        <dbReference type="ARBA" id="ARBA00022705"/>
    </source>
</evidence>
<dbReference type="eggNOG" id="COG0358">
    <property type="taxonomic scope" value="Bacteria"/>
</dbReference>
<evidence type="ECO:0000256" key="12">
    <source>
        <dbReference type="HAMAP-Rule" id="MF_00974"/>
    </source>
</evidence>
<evidence type="ECO:0000256" key="3">
    <source>
        <dbReference type="ARBA" id="ARBA00022679"/>
    </source>
</evidence>
<protein>
    <recommendedName>
        <fullName evidence="12 13">DNA primase</fullName>
        <ecNumber evidence="12">2.7.7.101</ecNumber>
    </recommendedName>
</protein>
<evidence type="ECO:0000256" key="4">
    <source>
        <dbReference type="ARBA" id="ARBA00022695"/>
    </source>
</evidence>
<dbReference type="PIRSF" id="PIRSF002811">
    <property type="entry name" value="DnaG"/>
    <property type="match status" value="1"/>
</dbReference>
<comment type="cofactor">
    <cofactor evidence="12 13 14">
        <name>Zn(2+)</name>
        <dbReference type="ChEBI" id="CHEBI:29105"/>
    </cofactor>
    <text evidence="12 13 14">Binds 1 zinc ion per monomer.</text>
</comment>
<comment type="similarity">
    <text evidence="12 13">Belongs to the DnaG primase family.</text>
</comment>
<sequence>MTYLYDEDVISEVRESNNIVDIISQYVDLKKVGSNYKGICPFHSERTPSFVVSDQKQMYHCFGCGEGGDVISFIMKQENIEFIEALESLADRVNIRLEGKRKTENVELDKTKDTLYEINREAGIYFYRNLFKERRAYHYLINRGIDQKTIKTFGLGYSLNSWNSLLNYLKNKNYKEEDIEKAGLIIKHRESGRYYDRFRDRIIFPIINTRGKVIGFGGRSIDSKNQPKYLNSPDTNIFLKGNNLYALNIAKKYNKNEKIILVEGYMDVISLYKHGINYAVASLGTALTPNQGQLLKRYSKEIYICYDSDQAGINAANKGLDVMKEIGIGPKIISLPDGMDPDDYIKINGIEKFKYLISESLTAIDFRINQKKKLYDINNHEGKINFIKEASLILKEIKSPVELEVYINKLSMEVRILPEVIKREVYKDLKPKDKYINNNYRYNNKDNIVPVQYMLQPGHLTAEKELLNLIINNKSIYLNIKEKFKSEDFSDNIYSKLANITYELYENDENIDSIKILNKFDENDKAKVKDVLSLQIKINEASKIKAIEDYIKNINYYKISMKKEQIKKQINMLDNKEGKTEEDMEKINQLCLELIHIDKQLKINQ</sequence>
<dbReference type="GO" id="GO:0005524">
    <property type="term" value="F:ATP binding"/>
    <property type="evidence" value="ECO:0007669"/>
    <property type="project" value="InterPro"/>
</dbReference>
<feature type="zinc finger region" description="CHC2-type" evidence="12 14">
    <location>
        <begin position="40"/>
        <end position="64"/>
    </location>
</feature>
<dbReference type="Pfam" id="PF08275">
    <property type="entry name" value="DNAG_N"/>
    <property type="match status" value="1"/>
</dbReference>
<keyword evidence="4 12" id="KW-0548">Nucleotidyltransferase</keyword>
<keyword evidence="7 12" id="KW-0863">Zinc-finger</keyword>
<dbReference type="GO" id="GO:1990077">
    <property type="term" value="C:primosome complex"/>
    <property type="evidence" value="ECO:0007669"/>
    <property type="project" value="UniProtKB-KW"/>
</dbReference>
<dbReference type="Gene3D" id="3.40.1360.10">
    <property type="match status" value="1"/>
</dbReference>
<keyword evidence="8 12" id="KW-0862">Zinc</keyword>
<dbReference type="KEGG" id="cad:Curi_c18040"/>
<dbReference type="Gene3D" id="3.90.980.10">
    <property type="entry name" value="DNA primase, catalytic core, N-terminal domain"/>
    <property type="match status" value="1"/>
</dbReference>
<evidence type="ECO:0000313" key="16">
    <source>
        <dbReference type="EMBL" id="AFS78811.1"/>
    </source>
</evidence>
<dbReference type="InterPro" id="IPR036185">
    <property type="entry name" value="DNA_heli_DnaB-like_N_sf"/>
</dbReference>
<dbReference type="InterPro" id="IPR034151">
    <property type="entry name" value="TOPRIM_DnaG_bac"/>
</dbReference>
<dbReference type="GO" id="GO:0003899">
    <property type="term" value="F:DNA-directed RNA polymerase activity"/>
    <property type="evidence" value="ECO:0007669"/>
    <property type="project" value="UniProtKB-UniRule"/>
</dbReference>
<dbReference type="InterPro" id="IPR037068">
    <property type="entry name" value="DNA_primase_core_N_sf"/>
</dbReference>
<gene>
    <name evidence="12 16" type="primary">dnaG</name>
    <name evidence="16" type="ordered locus">Curi_c18040</name>
</gene>
<dbReference type="FunFam" id="3.90.980.10:FF:000001">
    <property type="entry name" value="DNA primase"/>
    <property type="match status" value="1"/>
</dbReference>
<dbReference type="FunFam" id="3.90.580.10:FF:000001">
    <property type="entry name" value="DNA primase"/>
    <property type="match status" value="1"/>
</dbReference>
<evidence type="ECO:0000256" key="7">
    <source>
        <dbReference type="ARBA" id="ARBA00022771"/>
    </source>
</evidence>
<dbReference type="Pfam" id="PF00772">
    <property type="entry name" value="DnaB"/>
    <property type="match status" value="1"/>
</dbReference>
<name>K0B2G6_GOTA9</name>
<dbReference type="PATRIC" id="fig|1128398.3.peg.1852"/>
<comment type="subunit">
    <text evidence="12">Monomer. Interacts with DnaB.</text>
</comment>
<proteinExistence type="inferred from homology"/>
<evidence type="ECO:0000259" key="15">
    <source>
        <dbReference type="PROSITE" id="PS50880"/>
    </source>
</evidence>
<organism evidence="16 17">
    <name type="scientific">Gottschalkia acidurici (strain ATCC 7906 / DSM 604 / BCRC 14475 / CIP 104303 / KCTC 5404 / NCIMB 10678 / 9a)</name>
    <name type="common">Clostridium acidurici</name>
    <dbReference type="NCBI Taxonomy" id="1128398"/>
    <lineage>
        <taxon>Bacteria</taxon>
        <taxon>Bacillati</taxon>
        <taxon>Bacillota</taxon>
        <taxon>Tissierellia</taxon>
        <taxon>Tissierellales</taxon>
        <taxon>Gottschalkiaceae</taxon>
        <taxon>Gottschalkia</taxon>
    </lineage>
</organism>
<dbReference type="SUPFAM" id="SSF57783">
    <property type="entry name" value="Zinc beta-ribbon"/>
    <property type="match status" value="1"/>
</dbReference>
<comment type="domain">
    <text evidence="12">Contains an N-terminal zinc-binding domain, a central core domain that contains the primase activity, and a C-terminal DnaB-binding domain.</text>
</comment>
<dbReference type="Gene3D" id="3.90.580.10">
    <property type="entry name" value="Zinc finger, CHC2-type domain"/>
    <property type="match status" value="1"/>
</dbReference>
<evidence type="ECO:0000256" key="11">
    <source>
        <dbReference type="ARBA" id="ARBA00023163"/>
    </source>
</evidence>
<keyword evidence="6 12" id="KW-0479">Metal-binding</keyword>
<dbReference type="GO" id="GO:0003678">
    <property type="term" value="F:DNA helicase activity"/>
    <property type="evidence" value="ECO:0007669"/>
    <property type="project" value="InterPro"/>
</dbReference>
<dbReference type="CDD" id="cd03364">
    <property type="entry name" value="TOPRIM_DnaG_primases"/>
    <property type="match status" value="1"/>
</dbReference>
<dbReference type="InterPro" id="IPR036977">
    <property type="entry name" value="DNA_primase_Znf_CHC2"/>
</dbReference>
<evidence type="ECO:0000256" key="10">
    <source>
        <dbReference type="ARBA" id="ARBA00023125"/>
    </source>
</evidence>
<keyword evidence="5 12" id="KW-0235">DNA replication</keyword>
<dbReference type="EC" id="2.7.7.101" evidence="12"/>
<dbReference type="GO" id="GO:0005737">
    <property type="term" value="C:cytoplasm"/>
    <property type="evidence" value="ECO:0007669"/>
    <property type="project" value="TreeGrafter"/>
</dbReference>
<evidence type="ECO:0000256" key="1">
    <source>
        <dbReference type="ARBA" id="ARBA00022478"/>
    </source>
</evidence>
<keyword evidence="3 12" id="KW-0808">Transferase</keyword>
<dbReference type="GO" id="GO:0006269">
    <property type="term" value="P:DNA replication, synthesis of primer"/>
    <property type="evidence" value="ECO:0007669"/>
    <property type="project" value="UniProtKB-UniRule"/>
</dbReference>
<dbReference type="InterPro" id="IPR013264">
    <property type="entry name" value="DNAG_N"/>
</dbReference>
<keyword evidence="10 12" id="KW-0238">DNA-binding</keyword>
<dbReference type="RefSeq" id="WP_014967947.1">
    <property type="nucleotide sequence ID" value="NC_018664.1"/>
</dbReference>
<reference evidence="16 17" key="1">
    <citation type="journal article" date="2012" name="PLoS ONE">
        <title>The purine-utilizing bacterium Clostridium acidurici 9a: a genome-guided metabolic reconsideration.</title>
        <authorList>
            <person name="Hartwich K."/>
            <person name="Poehlein A."/>
            <person name="Daniel R."/>
        </authorList>
    </citation>
    <scope>NUCLEOTIDE SEQUENCE [LARGE SCALE GENOMIC DNA]</scope>
    <source>
        <strain evidence="17">ATCC 7906 / DSM 604 / BCRC 14475 / CIP 104303 / KCTC 5404 / NCIMB 10678 / 9a</strain>
    </source>
</reference>
<dbReference type="EMBL" id="CP003326">
    <property type="protein sequence ID" value="AFS78811.1"/>
    <property type="molecule type" value="Genomic_DNA"/>
</dbReference>
<evidence type="ECO:0000256" key="13">
    <source>
        <dbReference type="PIRNR" id="PIRNR002811"/>
    </source>
</evidence>
<dbReference type="SMART" id="SM00493">
    <property type="entry name" value="TOPRIM"/>
    <property type="match status" value="1"/>
</dbReference>
<dbReference type="HAMAP" id="MF_00974">
    <property type="entry name" value="DNA_primase_DnaG"/>
    <property type="match status" value="1"/>
</dbReference>
<dbReference type="SUPFAM" id="SSF48024">
    <property type="entry name" value="N-terminal domain of DnaB helicase"/>
    <property type="match status" value="1"/>
</dbReference>
<dbReference type="InterPro" id="IPR016136">
    <property type="entry name" value="DNA_helicase_N/primase_C"/>
</dbReference>
<dbReference type="Gene3D" id="1.10.860.10">
    <property type="entry name" value="DNAb Helicase, Chain A"/>
    <property type="match status" value="1"/>
</dbReference>
<evidence type="ECO:0000256" key="6">
    <source>
        <dbReference type="ARBA" id="ARBA00022723"/>
    </source>
</evidence>
<evidence type="ECO:0000256" key="2">
    <source>
        <dbReference type="ARBA" id="ARBA00022515"/>
    </source>
</evidence>
<dbReference type="HOGENOM" id="CLU_013501_3_3_9"/>
<dbReference type="AlphaFoldDB" id="K0B2G6"/>
<comment type="function">
    <text evidence="12 13">RNA polymerase that catalyzes the synthesis of short RNA molecules used as primers for DNA polymerase during DNA replication.</text>
</comment>
<dbReference type="OrthoDB" id="9803773at2"/>
<keyword evidence="11 12" id="KW-0804">Transcription</keyword>
<dbReference type="Pfam" id="PF10410">
    <property type="entry name" value="DnaB_bind"/>
    <property type="match status" value="1"/>
</dbReference>
<evidence type="ECO:0000313" key="17">
    <source>
        <dbReference type="Proteomes" id="UP000006094"/>
    </source>
</evidence>
<dbReference type="InterPro" id="IPR030846">
    <property type="entry name" value="DnaG_bac"/>
</dbReference>
<dbReference type="PANTHER" id="PTHR30313:SF2">
    <property type="entry name" value="DNA PRIMASE"/>
    <property type="match status" value="1"/>
</dbReference>
<dbReference type="NCBIfam" id="TIGR01391">
    <property type="entry name" value="dnaG"/>
    <property type="match status" value="1"/>
</dbReference>
<dbReference type="InterPro" id="IPR007693">
    <property type="entry name" value="DNA_helicase_DnaB-like_N"/>
</dbReference>
<dbReference type="Pfam" id="PF13155">
    <property type="entry name" value="Toprim_2"/>
    <property type="match status" value="1"/>
</dbReference>
<dbReference type="Pfam" id="PF01807">
    <property type="entry name" value="Zn_ribbon_DnaG"/>
    <property type="match status" value="1"/>
</dbReference>
<keyword evidence="9" id="KW-0460">Magnesium</keyword>
<dbReference type="GO" id="GO:0003677">
    <property type="term" value="F:DNA binding"/>
    <property type="evidence" value="ECO:0007669"/>
    <property type="project" value="UniProtKB-KW"/>
</dbReference>
<feature type="domain" description="Toprim" evidence="15">
    <location>
        <begin position="257"/>
        <end position="338"/>
    </location>
</feature>
<dbReference type="PANTHER" id="PTHR30313">
    <property type="entry name" value="DNA PRIMASE"/>
    <property type="match status" value="1"/>
</dbReference>
<dbReference type="PROSITE" id="PS50880">
    <property type="entry name" value="TOPRIM"/>
    <property type="match status" value="1"/>
</dbReference>
<comment type="catalytic activity">
    <reaction evidence="12">
        <text>ssDNA + n NTP = ssDNA/pppN(pN)n-1 hybrid + (n-1) diphosphate.</text>
        <dbReference type="EC" id="2.7.7.101"/>
    </reaction>
</comment>
<dbReference type="InterPro" id="IPR006171">
    <property type="entry name" value="TOPRIM_dom"/>
</dbReference>
<dbReference type="GO" id="GO:0008270">
    <property type="term" value="F:zinc ion binding"/>
    <property type="evidence" value="ECO:0007669"/>
    <property type="project" value="UniProtKB-UniRule"/>
</dbReference>
<evidence type="ECO:0000256" key="8">
    <source>
        <dbReference type="ARBA" id="ARBA00022833"/>
    </source>
</evidence>
<keyword evidence="17" id="KW-1185">Reference proteome</keyword>
<evidence type="ECO:0000256" key="14">
    <source>
        <dbReference type="PIRSR" id="PIRSR002811-1"/>
    </source>
</evidence>
<dbReference type="InterPro" id="IPR006295">
    <property type="entry name" value="DNA_primase_DnaG"/>
</dbReference>
<dbReference type="GO" id="GO:0000428">
    <property type="term" value="C:DNA-directed RNA polymerase complex"/>
    <property type="evidence" value="ECO:0007669"/>
    <property type="project" value="UniProtKB-KW"/>
</dbReference>
<accession>K0B2G6</accession>
<dbReference type="InterPro" id="IPR002694">
    <property type="entry name" value="Znf_CHC2"/>
</dbReference>
<dbReference type="InterPro" id="IPR019475">
    <property type="entry name" value="DNA_primase_DnaB-bd"/>
</dbReference>
<keyword evidence="1 12" id="KW-0240">DNA-directed RNA polymerase</keyword>
<dbReference type="STRING" id="1128398.Curi_c18040"/>
<dbReference type="SMART" id="SM00400">
    <property type="entry name" value="ZnF_CHCC"/>
    <property type="match status" value="1"/>
</dbReference>
<dbReference type="InterPro" id="IPR050219">
    <property type="entry name" value="DnaG_primase"/>
</dbReference>
<dbReference type="SUPFAM" id="SSF56731">
    <property type="entry name" value="DNA primase core"/>
    <property type="match status" value="1"/>
</dbReference>